<accession>A0A0A1TLQ8</accession>
<dbReference type="Proteomes" id="UP000039046">
    <property type="component" value="Unassembled WGS sequence"/>
</dbReference>
<evidence type="ECO:0000313" key="3">
    <source>
        <dbReference type="Proteomes" id="UP000039046"/>
    </source>
</evidence>
<proteinExistence type="predicted"/>
<organism evidence="2 3">
    <name type="scientific">[Torrubiella] hemipterigena</name>
    <dbReference type="NCBI Taxonomy" id="1531966"/>
    <lineage>
        <taxon>Eukaryota</taxon>
        <taxon>Fungi</taxon>
        <taxon>Dikarya</taxon>
        <taxon>Ascomycota</taxon>
        <taxon>Pezizomycotina</taxon>
        <taxon>Sordariomycetes</taxon>
        <taxon>Hypocreomycetidae</taxon>
        <taxon>Hypocreales</taxon>
        <taxon>Clavicipitaceae</taxon>
        <taxon>Clavicipitaceae incertae sedis</taxon>
        <taxon>'Torrubiella' clade</taxon>
    </lineage>
</organism>
<dbReference type="EMBL" id="CDHN01000004">
    <property type="protein sequence ID" value="CEJ91970.1"/>
    <property type="molecule type" value="Genomic_DNA"/>
</dbReference>
<protein>
    <submittedName>
        <fullName evidence="2">Uncharacterized protein</fullName>
    </submittedName>
</protein>
<keyword evidence="3" id="KW-1185">Reference proteome</keyword>
<feature type="compositionally biased region" description="Polar residues" evidence="1">
    <location>
        <begin position="208"/>
        <end position="230"/>
    </location>
</feature>
<dbReference type="AlphaFoldDB" id="A0A0A1TLQ8"/>
<evidence type="ECO:0000256" key="1">
    <source>
        <dbReference type="SAM" id="MobiDB-lite"/>
    </source>
</evidence>
<reference evidence="2 3" key="1">
    <citation type="journal article" date="2015" name="Genome Announc.">
        <title>Draft Genome Sequence and Gene Annotation of the Entomopathogenic Fungus Verticillium hemipterigenum.</title>
        <authorList>
            <person name="Horn F."/>
            <person name="Habel A."/>
            <person name="Scharf D.H."/>
            <person name="Dworschak J."/>
            <person name="Brakhage A.A."/>
            <person name="Guthke R."/>
            <person name="Hertweck C."/>
            <person name="Linde J."/>
        </authorList>
    </citation>
    <scope>NUCLEOTIDE SEQUENCE [LARGE SCALE GENOMIC DNA]</scope>
</reference>
<feature type="region of interest" description="Disordered" evidence="1">
    <location>
        <begin position="204"/>
        <end position="313"/>
    </location>
</feature>
<gene>
    <name evidence="2" type="ORF">VHEMI07651</name>
</gene>
<evidence type="ECO:0000313" key="2">
    <source>
        <dbReference type="EMBL" id="CEJ91970.1"/>
    </source>
</evidence>
<name>A0A0A1TLQ8_9HYPO</name>
<dbReference type="HOGENOM" id="CLU_888993_0_0_1"/>
<sequence>MIAPIADHTNKPPEQIEIDERRIYGVNAHKNDKDLVVSVFTYPGSEFFWASTLPQSLGWVEAANRLAQSNILNAQLPKKRYVIHAEESAFSKFEFDVFRWVGKAEGKYPLGSVVGTWHRKGAKDSLKGTYLSTCWVDAREGDENIKKGNRACEVVTKNLQISARVRGVVTIRPEASVANCARDLETRDNSAFVSAACQLPIRPKPSSKGVSTLVTSTRRESLVSTSQGAEGSSAKKSAAKTNTRNTKPIQTGADLHSSTKIKVTATAVAGQKKPASTKAGSVPGNTHAGGALTKPATARASAAQKPKTQKLRM</sequence>